<dbReference type="EMBL" id="QBIY01012950">
    <property type="protein sequence ID" value="RXN13711.1"/>
    <property type="molecule type" value="Genomic_DNA"/>
</dbReference>
<dbReference type="STRING" id="84645.A0A498LZN3"/>
<accession>A0A498LZN3</accession>
<dbReference type="PANTHER" id="PTHR11430">
    <property type="entry name" value="LIPOCALIN"/>
    <property type="match status" value="1"/>
</dbReference>
<feature type="domain" description="Lipocalin/cytosolic fatty-acid binding" evidence="3">
    <location>
        <begin position="34"/>
        <end position="105"/>
    </location>
</feature>
<dbReference type="Proteomes" id="UP000290572">
    <property type="component" value="Unassembled WGS sequence"/>
</dbReference>
<name>A0A498LZN3_LABRO</name>
<dbReference type="AlphaFoldDB" id="A0A498LZN3"/>
<feature type="signal peptide" evidence="2">
    <location>
        <begin position="1"/>
        <end position="20"/>
    </location>
</feature>
<evidence type="ECO:0000313" key="4">
    <source>
        <dbReference type="EMBL" id="RXN13711.1"/>
    </source>
</evidence>
<feature type="chain" id="PRO_5019770538" evidence="2">
    <location>
        <begin position="21"/>
        <end position="143"/>
    </location>
</feature>
<keyword evidence="2" id="KW-0732">Signal</keyword>
<organism evidence="4 5">
    <name type="scientific">Labeo rohita</name>
    <name type="common">Indian major carp</name>
    <name type="synonym">Cyprinus rohita</name>
    <dbReference type="NCBI Taxonomy" id="84645"/>
    <lineage>
        <taxon>Eukaryota</taxon>
        <taxon>Metazoa</taxon>
        <taxon>Chordata</taxon>
        <taxon>Craniata</taxon>
        <taxon>Vertebrata</taxon>
        <taxon>Euteleostomi</taxon>
        <taxon>Actinopterygii</taxon>
        <taxon>Neopterygii</taxon>
        <taxon>Teleostei</taxon>
        <taxon>Ostariophysi</taxon>
        <taxon>Cypriniformes</taxon>
        <taxon>Cyprinidae</taxon>
        <taxon>Labeoninae</taxon>
        <taxon>Labeonini</taxon>
        <taxon>Labeo</taxon>
    </lineage>
</organism>
<keyword evidence="5" id="KW-1185">Reference proteome</keyword>
<gene>
    <name evidence="4" type="ORF">ROHU_009503</name>
</gene>
<dbReference type="Gene3D" id="2.40.128.20">
    <property type="match status" value="2"/>
</dbReference>
<dbReference type="PANTHER" id="PTHR11430:SF133">
    <property type="entry name" value="LIPOCALIN"/>
    <property type="match status" value="1"/>
</dbReference>
<dbReference type="GO" id="GO:0036094">
    <property type="term" value="F:small molecule binding"/>
    <property type="evidence" value="ECO:0007669"/>
    <property type="project" value="InterPro"/>
</dbReference>
<protein>
    <submittedName>
        <fullName evidence="4">Lipocalin</fullName>
    </submittedName>
</protein>
<dbReference type="InterPro" id="IPR000566">
    <property type="entry name" value="Lipocln_cytosolic_FA-bd_dom"/>
</dbReference>
<dbReference type="Pfam" id="PF00061">
    <property type="entry name" value="Lipocalin"/>
    <property type="match status" value="1"/>
</dbReference>
<evidence type="ECO:0000313" key="5">
    <source>
        <dbReference type="Proteomes" id="UP000290572"/>
    </source>
</evidence>
<dbReference type="InterPro" id="IPR002345">
    <property type="entry name" value="Lipocalin"/>
</dbReference>
<dbReference type="InterPro" id="IPR002447">
    <property type="entry name" value="Blactoglobulin"/>
</dbReference>
<dbReference type="PRINTS" id="PR01172">
    <property type="entry name" value="BLCTOGLOBULN"/>
</dbReference>
<comment type="similarity">
    <text evidence="1">Belongs to the calycin superfamily. Lipocalin family.</text>
</comment>
<comment type="caution">
    <text evidence="4">The sequence shown here is derived from an EMBL/GenBank/DDBJ whole genome shotgun (WGS) entry which is preliminary data.</text>
</comment>
<dbReference type="SUPFAM" id="SSF50814">
    <property type="entry name" value="Lipocalins"/>
    <property type="match status" value="1"/>
</dbReference>
<sequence>MATTLLGLLGVLICALAVSSEVLPQADFDVKGVAGKWYLIGFATNAEWFIARKANMKMGVAMLTPTDEGDLEMAYSSLNPDGTCWRMNHLAQKTDVPGKFTFQSERRTPDLSQDVLDKFTEFSLEQGILSENIAILPKNDECP</sequence>
<evidence type="ECO:0000256" key="1">
    <source>
        <dbReference type="ARBA" id="ARBA00006889"/>
    </source>
</evidence>
<evidence type="ECO:0000259" key="3">
    <source>
        <dbReference type="Pfam" id="PF00061"/>
    </source>
</evidence>
<proteinExistence type="inferred from homology"/>
<evidence type="ECO:0000256" key="2">
    <source>
        <dbReference type="SAM" id="SignalP"/>
    </source>
</evidence>
<dbReference type="InterPro" id="IPR012674">
    <property type="entry name" value="Calycin"/>
</dbReference>
<reference evidence="4 5" key="1">
    <citation type="submission" date="2018-03" db="EMBL/GenBank/DDBJ databases">
        <title>Draft genome sequence of Rohu Carp (Labeo rohita).</title>
        <authorList>
            <person name="Das P."/>
            <person name="Kushwaha B."/>
            <person name="Joshi C.G."/>
            <person name="Kumar D."/>
            <person name="Nagpure N.S."/>
            <person name="Sahoo L."/>
            <person name="Das S.P."/>
            <person name="Bit A."/>
            <person name="Patnaik S."/>
            <person name="Meher P.K."/>
            <person name="Jayasankar P."/>
            <person name="Koringa P.G."/>
            <person name="Patel N.V."/>
            <person name="Hinsu A.T."/>
            <person name="Kumar R."/>
            <person name="Pandey M."/>
            <person name="Agarwal S."/>
            <person name="Srivastava S."/>
            <person name="Singh M."/>
            <person name="Iquebal M.A."/>
            <person name="Jaiswal S."/>
            <person name="Angadi U.B."/>
            <person name="Kumar N."/>
            <person name="Raza M."/>
            <person name="Shah T.M."/>
            <person name="Rai A."/>
            <person name="Jena J.K."/>
        </authorList>
    </citation>
    <scope>NUCLEOTIDE SEQUENCE [LARGE SCALE GENOMIC DNA]</scope>
    <source>
        <strain evidence="4">DASCIFA01</strain>
        <tissue evidence="4">Testis</tissue>
    </source>
</reference>